<dbReference type="Pfam" id="PF17197">
    <property type="entry name" value="DUF5134"/>
    <property type="match status" value="1"/>
</dbReference>
<dbReference type="Proteomes" id="UP000192726">
    <property type="component" value="Chromosome"/>
</dbReference>
<accession>A0A1V0TMV1</accession>
<sequence>MHGSAFVGWLLVVLCGAAGAYCLLRMRTGSAAQRAELRGEGLMGLGMAVMALPASAFAPPSWSSWLFVAGFGAMGVWALMRRHLHHAVDAVAMVYMALAMVLGHDGSMSTGMGVGSEGAMGSGGPVSATMPMGSVEAMSHGTPGGMPLLTGLLLAYYIVFVLAAGVRLVPPAVVSGGPVGAVACVRPPVVAACRVAMGLAMVAMLLTM</sequence>
<evidence type="ECO:0000256" key="1">
    <source>
        <dbReference type="SAM" id="Phobius"/>
    </source>
</evidence>
<dbReference type="InterPro" id="IPR033458">
    <property type="entry name" value="DUF5134"/>
</dbReference>
<organism evidence="2 3">
    <name type="scientific">Streptomyces gilvosporeus</name>
    <dbReference type="NCBI Taxonomy" id="553510"/>
    <lineage>
        <taxon>Bacteria</taxon>
        <taxon>Bacillati</taxon>
        <taxon>Actinomycetota</taxon>
        <taxon>Actinomycetes</taxon>
        <taxon>Kitasatosporales</taxon>
        <taxon>Streptomycetaceae</taxon>
        <taxon>Streptomyces</taxon>
    </lineage>
</organism>
<evidence type="ECO:0000313" key="2">
    <source>
        <dbReference type="EMBL" id="ARF54275.1"/>
    </source>
</evidence>
<feature type="transmembrane region" description="Helical" evidence="1">
    <location>
        <begin position="148"/>
        <end position="169"/>
    </location>
</feature>
<protein>
    <submittedName>
        <fullName evidence="2">DUF5134 domain-containing protein</fullName>
    </submittedName>
</protein>
<reference evidence="2 3" key="1">
    <citation type="submission" date="2017-04" db="EMBL/GenBank/DDBJ databases">
        <title>Complete Genome Sequence of Streptomyces gilvosporeus F607, a Capable Producer of Natamycin.</title>
        <authorList>
            <person name="Zong G."/>
            <person name="Zhong C."/>
            <person name="Fu J."/>
            <person name="Qin R."/>
            <person name="Cao G."/>
        </authorList>
    </citation>
    <scope>NUCLEOTIDE SEQUENCE [LARGE SCALE GENOMIC DNA]</scope>
    <source>
        <strain evidence="2 3">F607</strain>
    </source>
</reference>
<feature type="transmembrane region" description="Helical" evidence="1">
    <location>
        <begin position="36"/>
        <end position="56"/>
    </location>
</feature>
<dbReference type="KEGG" id="sgv:B1H19_08760"/>
<evidence type="ECO:0000313" key="3">
    <source>
        <dbReference type="Proteomes" id="UP000192726"/>
    </source>
</evidence>
<feature type="transmembrane region" description="Helical" evidence="1">
    <location>
        <begin position="6"/>
        <end position="24"/>
    </location>
</feature>
<name>A0A1V0TMV1_9ACTN</name>
<keyword evidence="1" id="KW-0472">Membrane</keyword>
<dbReference type="AlphaFoldDB" id="A0A1V0TMV1"/>
<keyword evidence="1" id="KW-1133">Transmembrane helix</keyword>
<dbReference type="OrthoDB" id="3873591at2"/>
<keyword evidence="1" id="KW-0812">Transmembrane</keyword>
<dbReference type="EMBL" id="CP020569">
    <property type="protein sequence ID" value="ARF54275.1"/>
    <property type="molecule type" value="Genomic_DNA"/>
</dbReference>
<dbReference type="STRING" id="553510.B1H19_08760"/>
<feature type="transmembrane region" description="Helical" evidence="1">
    <location>
        <begin position="189"/>
        <end position="207"/>
    </location>
</feature>
<proteinExistence type="predicted"/>
<keyword evidence="3" id="KW-1185">Reference proteome</keyword>
<gene>
    <name evidence="2" type="ORF">B1H19_08760</name>
</gene>
<dbReference type="RefSeq" id="WP_083104056.1">
    <property type="nucleotide sequence ID" value="NZ_CP020569.1"/>
</dbReference>
<feature type="transmembrane region" description="Helical" evidence="1">
    <location>
        <begin position="62"/>
        <end position="80"/>
    </location>
</feature>